<dbReference type="PANTHER" id="PTHR46741:SF7">
    <property type="entry name" value="TRANSMEMBRANE PROTEIN"/>
    <property type="match status" value="1"/>
</dbReference>
<organism evidence="2 3">
    <name type="scientific">Camelina sativa</name>
    <name type="common">False flax</name>
    <name type="synonym">Myagrum sativum</name>
    <dbReference type="NCBI Taxonomy" id="90675"/>
    <lineage>
        <taxon>Eukaryota</taxon>
        <taxon>Viridiplantae</taxon>
        <taxon>Streptophyta</taxon>
        <taxon>Embryophyta</taxon>
        <taxon>Tracheophyta</taxon>
        <taxon>Spermatophyta</taxon>
        <taxon>Magnoliopsida</taxon>
        <taxon>eudicotyledons</taxon>
        <taxon>Gunneridae</taxon>
        <taxon>Pentapetalae</taxon>
        <taxon>rosids</taxon>
        <taxon>malvids</taxon>
        <taxon>Brassicales</taxon>
        <taxon>Brassicaceae</taxon>
        <taxon>Camelineae</taxon>
        <taxon>Camelina</taxon>
    </lineage>
</organism>
<evidence type="ECO:0000313" key="2">
    <source>
        <dbReference type="Proteomes" id="UP000694864"/>
    </source>
</evidence>
<reference evidence="3" key="2">
    <citation type="submission" date="2025-08" db="UniProtKB">
        <authorList>
            <consortium name="RefSeq"/>
        </authorList>
    </citation>
    <scope>IDENTIFICATION</scope>
    <source>
        <tissue evidence="3">Leaf</tissue>
    </source>
</reference>
<keyword evidence="2" id="KW-1185">Reference proteome</keyword>
<dbReference type="InterPro" id="IPR012870">
    <property type="entry name" value="DUF1666"/>
</dbReference>
<name>A0ABM0XG65_CAMSA</name>
<dbReference type="Pfam" id="PF07891">
    <property type="entry name" value="DUF1666"/>
    <property type="match status" value="1"/>
</dbReference>
<keyword evidence="1" id="KW-0812">Transmembrane</keyword>
<evidence type="ECO:0000256" key="1">
    <source>
        <dbReference type="SAM" id="Phobius"/>
    </source>
</evidence>
<reference evidence="2" key="1">
    <citation type="journal article" date="2014" name="Nat. Commun.">
        <title>The emerging biofuel crop Camelina sativa retains a highly undifferentiated hexaploid genome structure.</title>
        <authorList>
            <person name="Kagale S."/>
            <person name="Koh C."/>
            <person name="Nixon J."/>
            <person name="Bollina V."/>
            <person name="Clarke W.E."/>
            <person name="Tuteja R."/>
            <person name="Spillane C."/>
            <person name="Robinson S.J."/>
            <person name="Links M.G."/>
            <person name="Clarke C."/>
            <person name="Higgins E.E."/>
            <person name="Huebert T."/>
            <person name="Sharpe A.G."/>
            <person name="Parkin I.A."/>
        </authorList>
    </citation>
    <scope>NUCLEOTIDE SEQUENCE [LARGE SCALE GENOMIC DNA]</scope>
    <source>
        <strain evidence="2">cv. DH55</strain>
    </source>
</reference>
<dbReference type="PANTHER" id="PTHR46741">
    <property type="entry name" value="OS09G0413600 PROTEIN"/>
    <property type="match status" value="1"/>
</dbReference>
<accession>A0ABM0XG65</accession>
<dbReference type="Proteomes" id="UP000694864">
    <property type="component" value="Chromosome 19"/>
</dbReference>
<evidence type="ECO:0000313" key="3">
    <source>
        <dbReference type="RefSeq" id="XP_010485531.1"/>
    </source>
</evidence>
<dbReference type="RefSeq" id="XP_010485531.1">
    <property type="nucleotide sequence ID" value="XM_010487229.2"/>
</dbReference>
<sequence length="575" mass="67653">MAILSTCWLIIESIVIRDGFLRSSYLKLYMHPVVLFLCQLLIWLYLFFLWLLPCFQTLYNAFSSVLVTFSKLFTSFLQVMMVRREATCTIESRKEIKNTLNNLELSRSIHNPIPAFSFSFKYQVDTQLKVLLALREGKILEEEDEDELFYEFDREDVVELLETEGEEEEVPDTDDDIVDAVDMEKNLEFEIQTTMPLDQEDEYSITSDDEEEDIINSDVENDDLSTLVASDRDHPSPLSIASLDSACQDSVVRENQTHRVVEDDETDQVYKKYCERMRWYDILSRDRTYGLSVITNQMTASSLRSWGETAEKRLKQSIEKDLELVYVAQSCLSWEALQHQYITVRNSSKPADTRGVLHDVISREFQNFQVLLERFLEDERCQGKRVLSFVQRRFELMSFFQVPRLSGYNREGPHEGEEERQDKQVLKAIERCVEVFYDFVKVDIKKPLIWERLKISLTKSPLMELEDPRDFKLFLDLKNSLQKKEQLLKEIQGNQKKIWFKNKSSNMEEDKIEKNEHIIMLVRLIMIDLKLVSRVLHMSLVSSSHLKWCQNKLNNIHFNGDKISRTFSPILFPSS</sequence>
<proteinExistence type="predicted"/>
<protein>
    <submittedName>
        <fullName evidence="3">Uncharacterized protein LOC104763844</fullName>
    </submittedName>
</protein>
<keyword evidence="1" id="KW-0472">Membrane</keyword>
<keyword evidence="1" id="KW-1133">Transmembrane helix</keyword>
<feature type="transmembrane region" description="Helical" evidence="1">
    <location>
        <begin position="29"/>
        <end position="52"/>
    </location>
</feature>
<gene>
    <name evidence="3" type="primary">LOC104763844</name>
</gene>
<feature type="transmembrane region" description="Helical" evidence="1">
    <location>
        <begin position="59"/>
        <end position="81"/>
    </location>
</feature>
<dbReference type="GeneID" id="104763844"/>